<keyword evidence="2" id="KW-0813">Transport</keyword>
<comment type="subcellular location">
    <subcellularLocation>
        <location evidence="1">Membrane</location>
        <topology evidence="1">Multi-pass membrane protein</topology>
    </subcellularLocation>
</comment>
<dbReference type="GO" id="GO:0015297">
    <property type="term" value="F:antiporter activity"/>
    <property type="evidence" value="ECO:0007669"/>
    <property type="project" value="UniProtKB-KW"/>
</dbReference>
<evidence type="ECO:0000256" key="6">
    <source>
        <dbReference type="ARBA" id="ARBA00023053"/>
    </source>
</evidence>
<dbReference type="PANTHER" id="PTHR43562">
    <property type="entry name" value="NAPA-TYPE SODIUM/HYDROGEN ANTIPORTER"/>
    <property type="match status" value="1"/>
</dbReference>
<feature type="domain" description="Cation/H+ exchanger transmembrane" evidence="11">
    <location>
        <begin position="16"/>
        <end position="380"/>
    </location>
</feature>
<dbReference type="EMBL" id="LR881183">
    <property type="protein sequence ID" value="CAD5243192.1"/>
    <property type="molecule type" value="Genomic_DNA"/>
</dbReference>
<evidence type="ECO:0000256" key="5">
    <source>
        <dbReference type="ARBA" id="ARBA00022989"/>
    </source>
</evidence>
<keyword evidence="9" id="KW-0739">Sodium transport</keyword>
<dbReference type="GO" id="GO:0016020">
    <property type="term" value="C:membrane"/>
    <property type="evidence" value="ECO:0007669"/>
    <property type="project" value="UniProtKB-SubCell"/>
</dbReference>
<feature type="transmembrane region" description="Helical" evidence="10">
    <location>
        <begin position="239"/>
        <end position="258"/>
    </location>
</feature>
<accession>A0A7G2D879</accession>
<dbReference type="InterPro" id="IPR006153">
    <property type="entry name" value="Cation/H_exchanger_TM"/>
</dbReference>
<organism evidence="12 13">
    <name type="scientific">Thermococcus camini</name>
    <dbReference type="NCBI Taxonomy" id="2016373"/>
    <lineage>
        <taxon>Archaea</taxon>
        <taxon>Methanobacteriati</taxon>
        <taxon>Methanobacteriota</taxon>
        <taxon>Thermococci</taxon>
        <taxon>Thermococcales</taxon>
        <taxon>Thermococcaceae</taxon>
        <taxon>Thermococcus</taxon>
    </lineage>
</organism>
<evidence type="ECO:0000256" key="7">
    <source>
        <dbReference type="ARBA" id="ARBA00023065"/>
    </source>
</evidence>
<dbReference type="KEGG" id="tcq:TIRI35C_0038"/>
<feature type="transmembrane region" description="Helical" evidence="10">
    <location>
        <begin position="6"/>
        <end position="25"/>
    </location>
</feature>
<dbReference type="AlphaFoldDB" id="A0A7G2D879"/>
<feature type="transmembrane region" description="Helical" evidence="10">
    <location>
        <begin position="326"/>
        <end position="346"/>
    </location>
</feature>
<feature type="transmembrane region" description="Helical" evidence="10">
    <location>
        <begin position="58"/>
        <end position="75"/>
    </location>
</feature>
<feature type="transmembrane region" description="Helical" evidence="10">
    <location>
        <begin position="289"/>
        <end position="314"/>
    </location>
</feature>
<evidence type="ECO:0000256" key="3">
    <source>
        <dbReference type="ARBA" id="ARBA00022449"/>
    </source>
</evidence>
<protein>
    <submittedName>
        <fullName evidence="12">NapA-type sodium/hydrogen antiporter</fullName>
    </submittedName>
</protein>
<feature type="transmembrane region" description="Helical" evidence="10">
    <location>
        <begin position="358"/>
        <end position="380"/>
    </location>
</feature>
<feature type="transmembrane region" description="Helical" evidence="10">
    <location>
        <begin position="148"/>
        <end position="169"/>
    </location>
</feature>
<feature type="transmembrane region" description="Helical" evidence="10">
    <location>
        <begin position="265"/>
        <end position="283"/>
    </location>
</feature>
<evidence type="ECO:0000256" key="1">
    <source>
        <dbReference type="ARBA" id="ARBA00004141"/>
    </source>
</evidence>
<evidence type="ECO:0000256" key="2">
    <source>
        <dbReference type="ARBA" id="ARBA00022448"/>
    </source>
</evidence>
<keyword evidence="8 10" id="KW-0472">Membrane</keyword>
<keyword evidence="7" id="KW-0406">Ion transport</keyword>
<dbReference type="Gene3D" id="1.20.1530.20">
    <property type="match status" value="1"/>
</dbReference>
<evidence type="ECO:0000256" key="8">
    <source>
        <dbReference type="ARBA" id="ARBA00023136"/>
    </source>
</evidence>
<evidence type="ECO:0000256" key="10">
    <source>
        <dbReference type="SAM" id="Phobius"/>
    </source>
</evidence>
<feature type="transmembrane region" description="Helical" evidence="10">
    <location>
        <begin position="181"/>
        <end position="203"/>
    </location>
</feature>
<evidence type="ECO:0000313" key="13">
    <source>
        <dbReference type="Proteomes" id="UP000516304"/>
    </source>
</evidence>
<feature type="transmembrane region" description="Helical" evidence="10">
    <location>
        <begin position="117"/>
        <end position="136"/>
    </location>
</feature>
<evidence type="ECO:0000256" key="4">
    <source>
        <dbReference type="ARBA" id="ARBA00022692"/>
    </source>
</evidence>
<reference evidence="12 13" key="1">
    <citation type="submission" date="2020-09" db="EMBL/GenBank/DDBJ databases">
        <authorList>
            <person name="Courtine D."/>
        </authorList>
    </citation>
    <scope>NUCLEOTIDE SEQUENCE [LARGE SCALE GENOMIC DNA]</scope>
    <source>
        <strain evidence="12 13">IRI35c</strain>
    </source>
</reference>
<keyword evidence="4 10" id="KW-0812">Transmembrane</keyword>
<keyword evidence="6" id="KW-0915">Sodium</keyword>
<dbReference type="Pfam" id="PF00999">
    <property type="entry name" value="Na_H_Exchanger"/>
    <property type="match status" value="1"/>
</dbReference>
<name>A0A7G2D879_9EURY</name>
<evidence type="ECO:0000259" key="11">
    <source>
        <dbReference type="Pfam" id="PF00999"/>
    </source>
</evidence>
<dbReference type="GO" id="GO:0006814">
    <property type="term" value="P:sodium ion transport"/>
    <property type="evidence" value="ECO:0007669"/>
    <property type="project" value="UniProtKB-KW"/>
</dbReference>
<gene>
    <name evidence="12" type="ORF">TIRI35C_0038</name>
</gene>
<feature type="transmembrane region" description="Helical" evidence="10">
    <location>
        <begin position="87"/>
        <end position="111"/>
    </location>
</feature>
<keyword evidence="3" id="KW-0050">Antiport</keyword>
<keyword evidence="13" id="KW-1185">Reference proteome</keyword>
<evidence type="ECO:0000256" key="9">
    <source>
        <dbReference type="ARBA" id="ARBA00023201"/>
    </source>
</evidence>
<dbReference type="Proteomes" id="UP000516304">
    <property type="component" value="Chromosome TIRI35C"/>
</dbReference>
<proteinExistence type="predicted"/>
<dbReference type="InterPro" id="IPR038770">
    <property type="entry name" value="Na+/solute_symporter_sf"/>
</dbReference>
<feature type="transmembrane region" description="Helical" evidence="10">
    <location>
        <begin position="215"/>
        <end position="233"/>
    </location>
</feature>
<sequence>MIIMDVFLELALILVVAKLFGYLTLRLGFPAALGQLLGGILIGPSLLDLVAYDEGVRLVAELGVVMLLFLAGLETDIEEFKHVGLSAFIVAVLGVIIPFILGYIGALAWGYSDIQALFLGGILTATSVGLTTSILMEMKKLRSRVGTTILAAAVVDDVLGIIILTVLVAMNTKGSVYPVDVLIILGEVTLFFILGLLLGSPAVKEALRASERINLPETITAFAIAIMLIFASIAERFQLAGITGAYLAGLIVAGSAEAREVTSKTLTIGYSLFIPVFLVSIGVETDIHVLAHIGAFAALYAVLAIAGKIVGCGIGGLMTRFKGREALQIGMGMVPRMEVALIMANIGLREGVFDRGTFSIPVSMVIITTLVTPFLLKWAFSRE</sequence>
<keyword evidence="5 10" id="KW-1133">Transmembrane helix</keyword>
<dbReference type="GO" id="GO:1902600">
    <property type="term" value="P:proton transmembrane transport"/>
    <property type="evidence" value="ECO:0007669"/>
    <property type="project" value="InterPro"/>
</dbReference>
<dbReference type="PANTHER" id="PTHR43562:SF3">
    <property type="entry name" value="SODIUM ION_PROTON EXCHANGER (EUROFUNG)"/>
    <property type="match status" value="1"/>
</dbReference>
<evidence type="ECO:0000313" key="12">
    <source>
        <dbReference type="EMBL" id="CAD5243192.1"/>
    </source>
</evidence>